<dbReference type="GO" id="GO:0070652">
    <property type="term" value="C:HAUS complex"/>
    <property type="evidence" value="ECO:0007669"/>
    <property type="project" value="InterPro"/>
</dbReference>
<reference evidence="11 12" key="1">
    <citation type="journal article" date="2016" name="Mol. Biol. Evol.">
        <title>Comparative Genomics of Early-Diverging Mushroom-Forming Fungi Provides Insights into the Origins of Lignocellulose Decay Capabilities.</title>
        <authorList>
            <person name="Nagy L.G."/>
            <person name="Riley R."/>
            <person name="Tritt A."/>
            <person name="Adam C."/>
            <person name="Daum C."/>
            <person name="Floudas D."/>
            <person name="Sun H."/>
            <person name="Yadav J.S."/>
            <person name="Pangilinan J."/>
            <person name="Larsson K.H."/>
            <person name="Matsuura K."/>
            <person name="Barry K."/>
            <person name="Labutti K."/>
            <person name="Kuo R."/>
            <person name="Ohm R.A."/>
            <person name="Bhattacharya S.S."/>
            <person name="Shirouzu T."/>
            <person name="Yoshinaga Y."/>
            <person name="Martin F.M."/>
            <person name="Grigoriev I.V."/>
            <person name="Hibbett D.S."/>
        </authorList>
    </citation>
    <scope>NUCLEOTIDE SEQUENCE [LARGE SCALE GENOMIC DNA]</scope>
    <source>
        <strain evidence="11 12">93-53</strain>
    </source>
</reference>
<keyword evidence="7 10" id="KW-0175">Coiled coil</keyword>
<evidence type="ECO:0000256" key="7">
    <source>
        <dbReference type="ARBA" id="ARBA00023054"/>
    </source>
</evidence>
<keyword evidence="5" id="KW-0493">Microtubule</keyword>
<keyword evidence="8" id="KW-0206">Cytoskeleton</keyword>
<feature type="coiled-coil region" evidence="10">
    <location>
        <begin position="136"/>
        <end position="202"/>
    </location>
</feature>
<organism evidence="11 12">
    <name type="scientific">Laetiporus sulphureus 93-53</name>
    <dbReference type="NCBI Taxonomy" id="1314785"/>
    <lineage>
        <taxon>Eukaryota</taxon>
        <taxon>Fungi</taxon>
        <taxon>Dikarya</taxon>
        <taxon>Basidiomycota</taxon>
        <taxon>Agaricomycotina</taxon>
        <taxon>Agaricomycetes</taxon>
        <taxon>Polyporales</taxon>
        <taxon>Laetiporus</taxon>
    </lineage>
</organism>
<comment type="subcellular location">
    <subcellularLocation>
        <location evidence="1">Cytoplasm</location>
        <location evidence="1">Cytoskeleton</location>
        <location evidence="1">Spindle</location>
    </subcellularLocation>
</comment>
<proteinExistence type="inferred from homology"/>
<dbReference type="GO" id="GO:0005829">
    <property type="term" value="C:cytosol"/>
    <property type="evidence" value="ECO:0007669"/>
    <property type="project" value="TreeGrafter"/>
</dbReference>
<gene>
    <name evidence="11" type="ORF">LAESUDRAFT_696530</name>
</gene>
<protein>
    <submittedName>
        <fullName evidence="11">Uncharacterized protein</fullName>
    </submittedName>
</protein>
<evidence type="ECO:0000256" key="6">
    <source>
        <dbReference type="ARBA" id="ARBA00022776"/>
    </source>
</evidence>
<keyword evidence="3" id="KW-0963">Cytoplasm</keyword>
<evidence type="ECO:0000256" key="9">
    <source>
        <dbReference type="ARBA" id="ARBA00023306"/>
    </source>
</evidence>
<dbReference type="GO" id="GO:0051225">
    <property type="term" value="P:spindle assembly"/>
    <property type="evidence" value="ECO:0007669"/>
    <property type="project" value="InterPro"/>
</dbReference>
<evidence type="ECO:0000256" key="1">
    <source>
        <dbReference type="ARBA" id="ARBA00004186"/>
    </source>
</evidence>
<dbReference type="GO" id="GO:0005819">
    <property type="term" value="C:spindle"/>
    <property type="evidence" value="ECO:0007669"/>
    <property type="project" value="UniProtKB-SubCell"/>
</dbReference>
<dbReference type="GeneID" id="63823302"/>
<keyword evidence="9" id="KW-0131">Cell cycle</keyword>
<evidence type="ECO:0000256" key="8">
    <source>
        <dbReference type="ARBA" id="ARBA00023212"/>
    </source>
</evidence>
<evidence type="ECO:0000313" key="12">
    <source>
        <dbReference type="Proteomes" id="UP000076871"/>
    </source>
</evidence>
<sequence>MAQQTQSPKSSLVGQSICTSYSQDQSQSLYYSQDKSQSVKHLLECLPLSQESERPLLATLADIADALAIDDLSFSHFATAISELSSQEVSTRRSSLHMRHARDELSMHLAIAQHEEMLIKRWLEVLQAEPNAQDGTSALEKRKQALHAKAMEYKRETDSLKQQLPQDPPCTISELSAFQKQLKDKENTLAEKRRKVEAFQGLPANIELARHELRIARDEQMKLIQLRERLLDRMAVGMS</sequence>
<evidence type="ECO:0000256" key="2">
    <source>
        <dbReference type="ARBA" id="ARBA00005479"/>
    </source>
</evidence>
<evidence type="ECO:0000256" key="4">
    <source>
        <dbReference type="ARBA" id="ARBA00022618"/>
    </source>
</evidence>
<dbReference type="InParanoid" id="A0A165FJP4"/>
<name>A0A165FJP4_9APHY</name>
<dbReference type="GO" id="GO:0051301">
    <property type="term" value="P:cell division"/>
    <property type="evidence" value="ECO:0007669"/>
    <property type="project" value="UniProtKB-KW"/>
</dbReference>
<dbReference type="OrthoDB" id="5372507at2759"/>
<keyword evidence="4" id="KW-0132">Cell division</keyword>
<evidence type="ECO:0000313" key="11">
    <source>
        <dbReference type="EMBL" id="KZT09074.1"/>
    </source>
</evidence>
<dbReference type="AlphaFoldDB" id="A0A165FJP4"/>
<dbReference type="EMBL" id="KV427613">
    <property type="protein sequence ID" value="KZT09074.1"/>
    <property type="molecule type" value="Genomic_DNA"/>
</dbReference>
<keyword evidence="6" id="KW-0498">Mitosis</keyword>
<dbReference type="PANTHER" id="PTHR31570:SF1">
    <property type="entry name" value="HAUS AUGMIN-LIKE COMPLEX SUBUNIT 1"/>
    <property type="match status" value="1"/>
</dbReference>
<evidence type="ECO:0000256" key="10">
    <source>
        <dbReference type="SAM" id="Coils"/>
    </source>
</evidence>
<dbReference type="InterPro" id="IPR026243">
    <property type="entry name" value="HAUS1"/>
</dbReference>
<evidence type="ECO:0000256" key="5">
    <source>
        <dbReference type="ARBA" id="ARBA00022701"/>
    </source>
</evidence>
<accession>A0A165FJP4</accession>
<keyword evidence="12" id="KW-1185">Reference proteome</keyword>
<comment type="similarity">
    <text evidence="2">Belongs to the HAUS1 family.</text>
</comment>
<dbReference type="RefSeq" id="XP_040766814.1">
    <property type="nucleotide sequence ID" value="XM_040906273.1"/>
</dbReference>
<evidence type="ECO:0000256" key="3">
    <source>
        <dbReference type="ARBA" id="ARBA00022490"/>
    </source>
</evidence>
<dbReference type="PANTHER" id="PTHR31570">
    <property type="entry name" value="HAUS AUGMIN-LIKE COMPLEX SUBUNIT 1"/>
    <property type="match status" value="1"/>
</dbReference>
<dbReference type="GO" id="GO:0005874">
    <property type="term" value="C:microtubule"/>
    <property type="evidence" value="ECO:0007669"/>
    <property type="project" value="UniProtKB-KW"/>
</dbReference>
<dbReference type="Pfam" id="PF25762">
    <property type="entry name" value="HAUS1"/>
    <property type="match status" value="1"/>
</dbReference>
<dbReference type="Proteomes" id="UP000076871">
    <property type="component" value="Unassembled WGS sequence"/>
</dbReference>